<dbReference type="InterPro" id="IPR006674">
    <property type="entry name" value="HD_domain"/>
</dbReference>
<evidence type="ECO:0000313" key="3">
    <source>
        <dbReference type="EMBL" id="KAF3887341.1"/>
    </source>
</evidence>
<evidence type="ECO:0000313" key="5">
    <source>
        <dbReference type="Proteomes" id="UP000029738"/>
    </source>
</evidence>
<dbReference type="PANTHER" id="PTHR36442:SF1">
    <property type="entry name" value="CYCLIC-DI-AMP PHOSPHODIESTERASE PGPH"/>
    <property type="match status" value="1"/>
</dbReference>
<comment type="caution">
    <text evidence="4">The sequence shown here is derived from an EMBL/GenBank/DDBJ whole genome shotgun (WGS) entry which is preliminary data.</text>
</comment>
<sequence>MKTQQFFLSVTQKLIEWRRQYKELRHQSYILDNSETDKHQASISASSTQKTLKRQRGVYTVVLSCFNGKRSPVVFTIAVLSLTGVLGQKLYNQPQLQIGAIAPQTIKAPEEARIEDKHKTEEQRKAASTSSVPVLMVNPQINEDIQQNLQQILSEGNSIRSSLGNFPFFDTFILSVSTQRYVRSCSHWEWQALLIAVNNNKKHKQGLSNQENFNLGKEDLKANNLFRNPDFAQAVQELETYYLSTSEQNLSSLIAQITKVRQGYVEANTKLSDLIGAKPETVYDAKSLLDISDDDWAKTQVGIQKTAQRILTQGVPPGLPPYIIKDAVSLHVQSLVPKEAEPLALEVLLAVLKPNLQTDKLRTQLTAAKAVAGVKPVMVTVRKGELIVKRGEKITAFDFEVLEHYRLIRREINWQGLIQLGIIVTGAVGFFALLERRSRCKLRQSDRLLILLLTLSTPLTMTLGTPHTTWSAVGLLLGSFYGPSLAIAVIGLLSILLPIGLDVSKATLLAGTAAGILGSCMAQKLHSREELALLSVAIALTQGGVYLVLRLLLGAALGVFPYYTVIQNAVLFALSSLAWSIVALGLSPYLEKLFDLVTSIRLSELANPNRPLLKKLATETPGTFQHTLLVATLAEAAAKSLKCNVELVRAGALYHDIGKMHDPKAFIENQMGEPNKHDTEIKDPWKSAEIIKKHVSEGLVMARKHSLPSFIQAFIPEHQGTTQIAYFYHQAQQMAQADPSLTVDDADFRYEGPIPQSRETGIVMLADSCEAALRSLKEVSPEQALVMLNNILRAKWQEKQLEASGLTREEMSQIAEIFVQVWQQFHHKRIAYPKSK</sequence>
<dbReference type="RefSeq" id="WP_038085490.1">
    <property type="nucleotide sequence ID" value="NZ_JHEG04000001.1"/>
</dbReference>
<dbReference type="SMART" id="SM00471">
    <property type="entry name" value="HDc"/>
    <property type="match status" value="1"/>
</dbReference>
<dbReference type="EMBL" id="JHEG02000048">
    <property type="protein sequence ID" value="KIE11275.1"/>
    <property type="molecule type" value="Genomic_DNA"/>
</dbReference>
<feature type="transmembrane region" description="Helical" evidence="1">
    <location>
        <begin position="470"/>
        <end position="497"/>
    </location>
</feature>
<dbReference type="SUPFAM" id="SSF109604">
    <property type="entry name" value="HD-domain/PDEase-like"/>
    <property type="match status" value="1"/>
</dbReference>
<keyword evidence="5" id="KW-1185">Reference proteome</keyword>
<dbReference type="InterPro" id="IPR011624">
    <property type="entry name" value="Metal-dep_PHydrolase_7TM_extra"/>
</dbReference>
<protein>
    <submittedName>
        <fullName evidence="3">HDIG domain-containing protein</fullName>
    </submittedName>
    <submittedName>
        <fullName evidence="4">Phosphohydrolase</fullName>
    </submittedName>
</protein>
<reference evidence="3" key="2">
    <citation type="submission" date="2019-11" db="EMBL/GenBank/DDBJ databases">
        <title>Improved Assembly of Tolypothrix boutellei genome.</title>
        <authorList>
            <person name="Sarangi A.N."/>
            <person name="Mukherjee M."/>
            <person name="Ghosh S."/>
            <person name="Singh D."/>
            <person name="Das A."/>
            <person name="Kant S."/>
            <person name="Prusty A."/>
            <person name="Tripathy S."/>
        </authorList>
    </citation>
    <scope>NUCLEOTIDE SEQUENCE</scope>
    <source>
        <strain evidence="3">VB521301</strain>
    </source>
</reference>
<dbReference type="PANTHER" id="PTHR36442">
    <property type="entry name" value="CYCLIC-DI-AMP PHOSPHODIESTERASE PGPH"/>
    <property type="match status" value="1"/>
</dbReference>
<dbReference type="InterPro" id="IPR003607">
    <property type="entry name" value="HD/PDEase_dom"/>
</dbReference>
<dbReference type="EMBL" id="JHEG04000001">
    <property type="protein sequence ID" value="KAF3887341.1"/>
    <property type="molecule type" value="Genomic_DNA"/>
</dbReference>
<feature type="transmembrane region" description="Helical" evidence="1">
    <location>
        <begin position="414"/>
        <end position="434"/>
    </location>
</feature>
<dbReference type="GO" id="GO:0016787">
    <property type="term" value="F:hydrolase activity"/>
    <property type="evidence" value="ECO:0007669"/>
    <property type="project" value="UniProtKB-KW"/>
</dbReference>
<accession>A0A0C1RGP5</accession>
<dbReference type="Pfam" id="PF07697">
    <property type="entry name" value="7TMR-HDED"/>
    <property type="match status" value="1"/>
</dbReference>
<dbReference type="AlphaFoldDB" id="A0A0C1RGP5"/>
<evidence type="ECO:0000313" key="4">
    <source>
        <dbReference type="EMBL" id="KIE11275.1"/>
    </source>
</evidence>
<dbReference type="InterPro" id="IPR052722">
    <property type="entry name" value="PgpH_phosphodiesterase"/>
</dbReference>
<evidence type="ECO:0000259" key="2">
    <source>
        <dbReference type="SMART" id="SM00471"/>
    </source>
</evidence>
<organism evidence="4">
    <name type="scientific">Tolypothrix bouteillei VB521301</name>
    <dbReference type="NCBI Taxonomy" id="1479485"/>
    <lineage>
        <taxon>Bacteria</taxon>
        <taxon>Bacillati</taxon>
        <taxon>Cyanobacteriota</taxon>
        <taxon>Cyanophyceae</taxon>
        <taxon>Nostocales</taxon>
        <taxon>Tolypothrichaceae</taxon>
        <taxon>Tolypothrix</taxon>
    </lineage>
</organism>
<name>A0A0C1RGP5_9CYAN</name>
<keyword evidence="1" id="KW-1133">Transmembrane helix</keyword>
<feature type="domain" description="HD/PDEase" evidence="2">
    <location>
        <begin position="619"/>
        <end position="781"/>
    </location>
</feature>
<evidence type="ECO:0000256" key="1">
    <source>
        <dbReference type="SAM" id="Phobius"/>
    </source>
</evidence>
<dbReference type="Pfam" id="PF01966">
    <property type="entry name" value="HD"/>
    <property type="match status" value="1"/>
</dbReference>
<keyword evidence="1" id="KW-0472">Membrane</keyword>
<reference evidence="4" key="1">
    <citation type="journal article" date="2015" name="Genome Announc.">
        <title>Draft Genome Sequence of Tolypothrix boutellei Strain VB521301.</title>
        <authorList>
            <person name="Chandrababunaidu M.M."/>
            <person name="Singh D."/>
            <person name="Sen D."/>
            <person name="Bhan S."/>
            <person name="Das S."/>
            <person name="Gupta A."/>
            <person name="Adhikary S.P."/>
            <person name="Tripathy S."/>
        </authorList>
    </citation>
    <scope>NUCLEOTIDE SEQUENCE</scope>
    <source>
        <strain evidence="4">VB521301</strain>
    </source>
</reference>
<feature type="transmembrane region" description="Helical" evidence="1">
    <location>
        <begin position="531"/>
        <end position="553"/>
    </location>
</feature>
<keyword evidence="1" id="KW-0812">Transmembrane</keyword>
<dbReference type="NCBIfam" id="TIGR00277">
    <property type="entry name" value="HDIG"/>
    <property type="match status" value="1"/>
</dbReference>
<dbReference type="InterPro" id="IPR006675">
    <property type="entry name" value="HDIG_dom"/>
</dbReference>
<feature type="transmembrane region" description="Helical" evidence="1">
    <location>
        <begin position="446"/>
        <end position="464"/>
    </location>
</feature>
<dbReference type="OrthoDB" id="9806952at2"/>
<proteinExistence type="predicted"/>
<keyword evidence="4" id="KW-0378">Hydrolase</keyword>
<dbReference type="Gene3D" id="1.10.3210.10">
    <property type="entry name" value="Hypothetical protein af1432"/>
    <property type="match status" value="1"/>
</dbReference>
<gene>
    <name evidence="4" type="ORF">DA73_0223130</name>
    <name evidence="3" type="ORF">DA73_0400018975</name>
</gene>
<dbReference type="Proteomes" id="UP000029738">
    <property type="component" value="Unassembled WGS sequence"/>
</dbReference>
<feature type="transmembrane region" description="Helical" evidence="1">
    <location>
        <begin position="565"/>
        <end position="586"/>
    </location>
</feature>
<dbReference type="Pfam" id="PF07698">
    <property type="entry name" value="7TM-7TMR_HD"/>
    <property type="match status" value="1"/>
</dbReference>
<dbReference type="CDD" id="cd00077">
    <property type="entry name" value="HDc"/>
    <property type="match status" value="1"/>
</dbReference>
<dbReference type="STRING" id="1479485.DA73_0223130"/>
<dbReference type="InterPro" id="IPR011621">
    <property type="entry name" value="Metal-dep_PHydrolase_7TM_intra"/>
</dbReference>